<name>A0A210R357_MIZYE</name>
<proteinExistence type="predicted"/>
<protein>
    <recommendedName>
        <fullName evidence="5">Coiled-coil domain-containing protein 150</fullName>
    </recommendedName>
</protein>
<dbReference type="EMBL" id="NEDP02000690">
    <property type="protein sequence ID" value="OWF55362.1"/>
    <property type="molecule type" value="Genomic_DNA"/>
</dbReference>
<dbReference type="PANTHER" id="PTHR35352:SF1">
    <property type="entry name" value="COILED-COIL DOMAIN-CONTAINING PROTEIN 150"/>
    <property type="match status" value="1"/>
</dbReference>
<dbReference type="PANTHER" id="PTHR35352">
    <property type="entry name" value="COILED-COIL DOMAIN-CONTAINING PROTEIN 150"/>
    <property type="match status" value="1"/>
</dbReference>
<evidence type="ECO:0000256" key="1">
    <source>
        <dbReference type="SAM" id="Coils"/>
    </source>
</evidence>
<keyword evidence="1" id="KW-0175">Coiled coil</keyword>
<gene>
    <name evidence="3" type="ORF">KP79_PYT21728</name>
</gene>
<organism evidence="3 4">
    <name type="scientific">Mizuhopecten yessoensis</name>
    <name type="common">Japanese scallop</name>
    <name type="synonym">Patinopecten yessoensis</name>
    <dbReference type="NCBI Taxonomy" id="6573"/>
    <lineage>
        <taxon>Eukaryota</taxon>
        <taxon>Metazoa</taxon>
        <taxon>Spiralia</taxon>
        <taxon>Lophotrochozoa</taxon>
        <taxon>Mollusca</taxon>
        <taxon>Bivalvia</taxon>
        <taxon>Autobranchia</taxon>
        <taxon>Pteriomorphia</taxon>
        <taxon>Pectinida</taxon>
        <taxon>Pectinoidea</taxon>
        <taxon>Pectinidae</taxon>
        <taxon>Mizuhopecten</taxon>
    </lineage>
</organism>
<accession>A0A210R357</accession>
<feature type="coiled-coil region" evidence="1">
    <location>
        <begin position="392"/>
        <end position="518"/>
    </location>
</feature>
<feature type="coiled-coil region" evidence="1">
    <location>
        <begin position="126"/>
        <end position="272"/>
    </location>
</feature>
<evidence type="ECO:0000313" key="3">
    <source>
        <dbReference type="EMBL" id="OWF55362.1"/>
    </source>
</evidence>
<dbReference type="AlphaFoldDB" id="A0A210R357"/>
<evidence type="ECO:0000256" key="2">
    <source>
        <dbReference type="SAM" id="MobiDB-lite"/>
    </source>
</evidence>
<sequence>MMSRSVIPPSACPSGVSSHQTIDVLEDRLSAAELETRELIDHLSGMGFGQNVHPAERDTDSQDIKMKEPIAPYKARIADVDILHDSYETLVSRVCKTESAIQTLKLNLINIQGQQDLHPKLHDQTEDKYQMLKEACENELGKLQRETEDLQEELKQETDAKNRAHEEVKELRLALEEATTTRAEAAVSAEEMLTGKQKMQRKMSDIKEDLEREKSIRCSLEESHNTLLGRVREMESIVESERNEVKSLATDCTNLRNDALRVREELRQEQSRVEMAENGFVQTMEELERVKKLHSSAESDRELLVTELSRLRTQYEDLIKQLEQTQVIVDQQKSGNKELAEKTEHLNTIVRTHQEEKDRLRTMHAKELNAERSRLAEKQAVEDEALEYKLKFNDADSQNQVQKKKIVALEKELASVTKKTKDRDEEYNDAADRLQKELNSLQLQLEVLQKEKDRATKDKENLLEEVNQTVDGMVEERSNLQGEVQQARLEMEATSRSKRQLELENTTLLERINSYETHKAASTKIEDTMKDMMDQKNKLAYDNGRLQSQVSQLTAQLEVLSGSHTEVSQYRKLNQDLQKKYDKAQKEISDLKVRVHAQESQLMMSQGSLESRDRDFLELRVARDQAIREKERLLNQLHDLDQRDKPKVEGLQKNLHDAKTVNKEIGNTLEAVMSSHSQLQTVVEDLQVQLGKKDTQISQLKMSKNKKEEDWKMELRLFEERMENLREELRKEREKSHKKTSRDIAEIKKQNDNLQNRNMELVKTNTELRHRVTECDSTAKDLKEKVADQKRKNEYLHRSKRELEDNVDKVKEMRSEIEDLERLRDEYMKRNHDQGEMINTFMNQIACLQSELRNLAQAQSQTNSLINQREEALEKERVYKEDSRRKHKETRRQKEEIERMRREAEEKLKMAQDESAEISIHLSDAHNWFKSKFNKLQDEILSSKKTQADLEEENRDQKMLLESEQYKSNQAAERAKEMIRAMEALKEERKAKKGVYNSHH</sequence>
<dbReference type="STRING" id="6573.A0A210R357"/>
<evidence type="ECO:0008006" key="5">
    <source>
        <dbReference type="Google" id="ProtNLM"/>
    </source>
</evidence>
<comment type="caution">
    <text evidence="3">The sequence shown here is derived from an EMBL/GenBank/DDBJ whole genome shotgun (WGS) entry which is preliminary data.</text>
</comment>
<feature type="coiled-coil region" evidence="1">
    <location>
        <begin position="301"/>
        <end position="328"/>
    </location>
</feature>
<dbReference type="OrthoDB" id="416454at2759"/>
<feature type="region of interest" description="Disordered" evidence="2">
    <location>
        <begin position="877"/>
        <end position="898"/>
    </location>
</feature>
<dbReference type="Proteomes" id="UP000242188">
    <property type="component" value="Unassembled WGS sequence"/>
</dbReference>
<feature type="coiled-coil region" evidence="1">
    <location>
        <begin position="567"/>
        <end position="643"/>
    </location>
</feature>
<dbReference type="InterPro" id="IPR038807">
    <property type="entry name" value="CCDC150"/>
</dbReference>
<keyword evidence="4" id="KW-1185">Reference proteome</keyword>
<reference evidence="3 4" key="1">
    <citation type="journal article" date="2017" name="Nat. Ecol. Evol.">
        <title>Scallop genome provides insights into evolution of bilaterian karyotype and development.</title>
        <authorList>
            <person name="Wang S."/>
            <person name="Zhang J."/>
            <person name="Jiao W."/>
            <person name="Li J."/>
            <person name="Xun X."/>
            <person name="Sun Y."/>
            <person name="Guo X."/>
            <person name="Huan P."/>
            <person name="Dong B."/>
            <person name="Zhang L."/>
            <person name="Hu X."/>
            <person name="Sun X."/>
            <person name="Wang J."/>
            <person name="Zhao C."/>
            <person name="Wang Y."/>
            <person name="Wang D."/>
            <person name="Huang X."/>
            <person name="Wang R."/>
            <person name="Lv J."/>
            <person name="Li Y."/>
            <person name="Zhang Z."/>
            <person name="Liu B."/>
            <person name="Lu W."/>
            <person name="Hui Y."/>
            <person name="Liang J."/>
            <person name="Zhou Z."/>
            <person name="Hou R."/>
            <person name="Li X."/>
            <person name="Liu Y."/>
            <person name="Li H."/>
            <person name="Ning X."/>
            <person name="Lin Y."/>
            <person name="Zhao L."/>
            <person name="Xing Q."/>
            <person name="Dou J."/>
            <person name="Li Y."/>
            <person name="Mao J."/>
            <person name="Guo H."/>
            <person name="Dou H."/>
            <person name="Li T."/>
            <person name="Mu C."/>
            <person name="Jiang W."/>
            <person name="Fu Q."/>
            <person name="Fu X."/>
            <person name="Miao Y."/>
            <person name="Liu J."/>
            <person name="Yu Q."/>
            <person name="Li R."/>
            <person name="Liao H."/>
            <person name="Li X."/>
            <person name="Kong Y."/>
            <person name="Jiang Z."/>
            <person name="Chourrout D."/>
            <person name="Li R."/>
            <person name="Bao Z."/>
        </authorList>
    </citation>
    <scope>NUCLEOTIDE SEQUENCE [LARGE SCALE GENOMIC DNA]</scope>
    <source>
        <strain evidence="3 4">PY_sf001</strain>
    </source>
</reference>
<evidence type="ECO:0000313" key="4">
    <source>
        <dbReference type="Proteomes" id="UP000242188"/>
    </source>
</evidence>